<comment type="caution">
    <text evidence="1">The sequence shown here is derived from an EMBL/GenBank/DDBJ whole genome shotgun (WGS) entry which is preliminary data.</text>
</comment>
<keyword evidence="2" id="KW-1185">Reference proteome</keyword>
<dbReference type="EMBL" id="QFXE01000001">
    <property type="protein sequence ID" value="RDH88460.1"/>
    <property type="molecule type" value="Genomic_DNA"/>
</dbReference>
<sequence>MSLQRARSAEEYVEWIRQAVFEVQDLRSCMEYELEEMERFPAFLAHLEEGITTIQQSMVDGEYHFGREDLPFMDMVNRHADDIPFAVLLRQINETHRKGIDVDASND</sequence>
<dbReference type="Proteomes" id="UP000254771">
    <property type="component" value="Unassembled WGS sequence"/>
</dbReference>
<protein>
    <submittedName>
        <fullName evidence="1">General secretion pathway protein GspF</fullName>
    </submittedName>
</protein>
<evidence type="ECO:0000313" key="1">
    <source>
        <dbReference type="EMBL" id="RDH88460.1"/>
    </source>
</evidence>
<accession>A0A370DUY6</accession>
<proteinExistence type="predicted"/>
<name>A0A370DUY6_9GAMM</name>
<dbReference type="AlphaFoldDB" id="A0A370DUY6"/>
<reference evidence="1 2" key="1">
    <citation type="journal article" date="2018" name="ISME J.">
        <title>Endosymbiont genomes yield clues of tubeworm success.</title>
        <authorList>
            <person name="Li Y."/>
            <person name="Liles M.R."/>
            <person name="Halanych K.M."/>
        </authorList>
    </citation>
    <scope>NUCLEOTIDE SEQUENCE [LARGE SCALE GENOMIC DNA]</scope>
    <source>
        <strain evidence="1">A1462</strain>
    </source>
</reference>
<organism evidence="1 2">
    <name type="scientific">endosymbiont of Escarpia spicata</name>
    <dbReference type="NCBI Taxonomy" id="2200908"/>
    <lineage>
        <taxon>Bacteria</taxon>
        <taxon>Pseudomonadati</taxon>
        <taxon>Pseudomonadota</taxon>
        <taxon>Gammaproteobacteria</taxon>
        <taxon>sulfur-oxidizing symbionts</taxon>
    </lineage>
</organism>
<evidence type="ECO:0000313" key="2">
    <source>
        <dbReference type="Proteomes" id="UP000254771"/>
    </source>
</evidence>
<gene>
    <name evidence="1" type="ORF">DIZ78_00555</name>
</gene>